<reference evidence="1" key="1">
    <citation type="submission" date="2021-01" db="EMBL/GenBank/DDBJ databases">
        <authorList>
            <person name="Corre E."/>
            <person name="Pelletier E."/>
            <person name="Niang G."/>
            <person name="Scheremetjew M."/>
            <person name="Finn R."/>
            <person name="Kale V."/>
            <person name="Holt S."/>
            <person name="Cochrane G."/>
            <person name="Meng A."/>
            <person name="Brown T."/>
            <person name="Cohen L."/>
        </authorList>
    </citation>
    <scope>NUCLEOTIDE SEQUENCE</scope>
    <source>
        <strain evidence="1">CCMP3346</strain>
    </source>
</reference>
<gene>
    <name evidence="1" type="ORF">VBRA1451_LOCUS23709</name>
</gene>
<name>A0A7S1KBU8_9ALVE</name>
<evidence type="ECO:0000313" key="1">
    <source>
        <dbReference type="EMBL" id="CAD9068635.1"/>
    </source>
</evidence>
<accession>A0A7S1KBU8</accession>
<proteinExistence type="predicted"/>
<dbReference type="EMBL" id="HBGB01040304">
    <property type="protein sequence ID" value="CAD9068635.1"/>
    <property type="molecule type" value="Transcribed_RNA"/>
</dbReference>
<organism evidence="1">
    <name type="scientific">Vitrella brassicaformis</name>
    <dbReference type="NCBI Taxonomy" id="1169539"/>
    <lineage>
        <taxon>Eukaryota</taxon>
        <taxon>Sar</taxon>
        <taxon>Alveolata</taxon>
        <taxon>Colpodellida</taxon>
        <taxon>Vitrellaceae</taxon>
        <taxon>Vitrella</taxon>
    </lineage>
</organism>
<sequence length="135" mass="15003">MHSFIHSFMVLVWCADVFIHRQKCAKVCVCTGGKLGVGCLHRTYRHAVFDARIGLSGWVAGWLAGFSVVRCCDAARDACRVTACDDCERLTKTAVNAEVANKYTAHFASIQVCVAVRCSEQTDRLTHKHTNARER</sequence>
<dbReference type="AlphaFoldDB" id="A0A7S1KBU8"/>
<protein>
    <submittedName>
        <fullName evidence="1">Uncharacterized protein</fullName>
    </submittedName>
</protein>